<dbReference type="GO" id="GO:1990269">
    <property type="term" value="F:RNA polymerase II C-terminal domain phosphoserine binding"/>
    <property type="evidence" value="ECO:0007669"/>
    <property type="project" value="TreeGrafter"/>
</dbReference>
<feature type="compositionally biased region" description="Low complexity" evidence="1">
    <location>
        <begin position="36"/>
        <end position="48"/>
    </location>
</feature>
<organism evidence="2">
    <name type="scientific">Mesocestoides corti</name>
    <name type="common">Flatworm</name>
    <dbReference type="NCBI Taxonomy" id="53468"/>
    <lineage>
        <taxon>Eukaryota</taxon>
        <taxon>Metazoa</taxon>
        <taxon>Spiralia</taxon>
        <taxon>Lophotrochozoa</taxon>
        <taxon>Platyhelminthes</taxon>
        <taxon>Cestoda</taxon>
        <taxon>Eucestoda</taxon>
        <taxon>Cyclophyllidea</taxon>
        <taxon>Mesocestoididae</taxon>
        <taxon>Mesocestoides</taxon>
    </lineage>
</organism>
<sequence>MSKVSSAESSLLDSPDEKIQGNCHPSQLIKRETTLGNNSSGDSDSSNSPVDHHDIFGSDTESEKSVQSAVPLKRSASPPISDPSVAIPEAAVSTRAILGSSSSDSDSENNVATGEKHDNLSLASSDGESILGSKQRSCDHKNEDTIATEQVLVHELEPVEEEPDEIRITADFPLIRADLGKEMHLVKMPNFLSVETRPFDPDFYEGELDEDEVLDEEGRTRLKLKVENTIRWRYAKNDRGDVIHESNSRVVRWSDGSLSLHLGDEIFDVHKMDIQSDFNHLFIREDRGLQGQAIFRTKLSFRPHSTDSFTHRKMTLSLADKTSKSQKVKILPVAGADPESNRILAIRKEEERLRMTLRRESQQRRMQERQLAAASVHRNRRSTGSFSGAAGYDSLGDSDGEFGGTSVSLGAIKRNAKASIASSSRPRGRSVSDSDDASVSDLSDTPRRKKARISDEDESN</sequence>
<reference evidence="2" key="1">
    <citation type="submission" date="2019-11" db="UniProtKB">
        <authorList>
            <consortium name="WormBaseParasite"/>
        </authorList>
    </citation>
    <scope>IDENTIFICATION</scope>
</reference>
<feature type="compositionally biased region" description="Basic and acidic residues" evidence="1">
    <location>
        <begin position="50"/>
        <end position="64"/>
    </location>
</feature>
<dbReference type="GO" id="GO:0016593">
    <property type="term" value="C:Cdc73/Paf1 complex"/>
    <property type="evidence" value="ECO:0007669"/>
    <property type="project" value="InterPro"/>
</dbReference>
<dbReference type="GO" id="GO:0032968">
    <property type="term" value="P:positive regulation of transcription elongation by RNA polymerase II"/>
    <property type="evidence" value="ECO:0007669"/>
    <property type="project" value="TreeGrafter"/>
</dbReference>
<evidence type="ECO:0000256" key="1">
    <source>
        <dbReference type="SAM" id="MobiDB-lite"/>
    </source>
</evidence>
<accession>A0A5K3FS93</accession>
<feature type="compositionally biased region" description="Basic and acidic residues" evidence="1">
    <location>
        <begin position="357"/>
        <end position="368"/>
    </location>
</feature>
<dbReference type="InterPro" id="IPR007149">
    <property type="entry name" value="Leo1"/>
</dbReference>
<dbReference type="WBParaSite" id="MCU_009553-RA">
    <property type="protein sequence ID" value="MCU_009553-RA"/>
    <property type="gene ID" value="MCU_009553"/>
</dbReference>
<dbReference type="AlphaFoldDB" id="A0A5K3FS93"/>
<feature type="compositionally biased region" description="Polar residues" evidence="1">
    <location>
        <begin position="1"/>
        <end position="12"/>
    </location>
</feature>
<feature type="region of interest" description="Disordered" evidence="1">
    <location>
        <begin position="357"/>
        <end position="388"/>
    </location>
</feature>
<proteinExistence type="predicted"/>
<dbReference type="Pfam" id="PF04004">
    <property type="entry name" value="Leo1"/>
    <property type="match status" value="1"/>
</dbReference>
<name>A0A5K3FS93_MESCO</name>
<dbReference type="PANTHER" id="PTHR23146:SF0">
    <property type="entry name" value="RNA POLYMERASE-ASSOCIATED PROTEIN LEO1"/>
    <property type="match status" value="1"/>
</dbReference>
<feature type="compositionally biased region" description="Polar residues" evidence="1">
    <location>
        <begin position="121"/>
        <end position="135"/>
    </location>
</feature>
<dbReference type="GO" id="GO:0006368">
    <property type="term" value="P:transcription elongation by RNA polymerase II"/>
    <property type="evidence" value="ECO:0007669"/>
    <property type="project" value="InterPro"/>
</dbReference>
<feature type="region of interest" description="Disordered" evidence="1">
    <location>
        <begin position="413"/>
        <end position="460"/>
    </location>
</feature>
<protein>
    <submittedName>
        <fullName evidence="2">RNA polymerase-associated protein LEO1</fullName>
    </submittedName>
</protein>
<dbReference type="PANTHER" id="PTHR23146">
    <property type="entry name" value="LEO1 PROTEIN"/>
    <property type="match status" value="1"/>
</dbReference>
<feature type="region of interest" description="Disordered" evidence="1">
    <location>
        <begin position="1"/>
        <end position="143"/>
    </location>
</feature>
<evidence type="ECO:0000313" key="2">
    <source>
        <dbReference type="WBParaSite" id="MCU_009553-RA"/>
    </source>
</evidence>